<keyword evidence="5" id="KW-1185">Reference proteome</keyword>
<sequence>MGLGVMVFFLQGEADREAVRVTMECCLQEASWNPYYQLLLIHLCQSSRSHQVTAQFCLWDHWRMLRDADSAKNGSSSEALPEKLRRASHLAQLGGSLIATLALPPTALKAADFTAAMGPHELLHWRLFFQHVLNQPCSAKAGGTGSKQAAAAGDALWQAFSRMASQPKLQANCAALRLWLRNHFRPWLKMRAAKEADSRRREVTCWSTGLNATSRYLSVLLQEAKACPYKGLKRLSRLGWRQHELAAYNTKMFDTGAAEANEVFVDVNPGAGFYPVIEHP</sequence>
<dbReference type="PANTHER" id="PTHR18034:SF4">
    <property type="entry name" value="NUCLEOLAR MIF4G DOMAIN-CONTAINING PROTEIN 1"/>
    <property type="match status" value="1"/>
</dbReference>
<dbReference type="EMBL" id="JALJOV010000587">
    <property type="protein sequence ID" value="KAK9862567.1"/>
    <property type="molecule type" value="Genomic_DNA"/>
</dbReference>
<evidence type="ECO:0000256" key="2">
    <source>
        <dbReference type="ARBA" id="ARBA00023242"/>
    </source>
</evidence>
<evidence type="ECO:0000313" key="4">
    <source>
        <dbReference type="EMBL" id="KAK9862567.1"/>
    </source>
</evidence>
<gene>
    <name evidence="4" type="ORF">WJX84_010830</name>
</gene>
<dbReference type="InterPro" id="IPR050781">
    <property type="entry name" value="CWC22_splicing_factor"/>
</dbReference>
<proteinExistence type="predicted"/>
<protein>
    <recommendedName>
        <fullName evidence="3">MI domain-containing protein</fullName>
    </recommendedName>
</protein>
<evidence type="ECO:0000256" key="1">
    <source>
        <dbReference type="ARBA" id="ARBA00004123"/>
    </source>
</evidence>
<dbReference type="Proteomes" id="UP001485043">
    <property type="component" value="Unassembled WGS sequence"/>
</dbReference>
<dbReference type="Pfam" id="PF02847">
    <property type="entry name" value="MA3"/>
    <property type="match status" value="1"/>
</dbReference>
<evidence type="ECO:0000313" key="5">
    <source>
        <dbReference type="Proteomes" id="UP001485043"/>
    </source>
</evidence>
<dbReference type="AlphaFoldDB" id="A0AAW1T0X8"/>
<comment type="caution">
    <text evidence="4">The sequence shown here is derived from an EMBL/GenBank/DDBJ whole genome shotgun (WGS) entry which is preliminary data.</text>
</comment>
<dbReference type="GO" id="GO:0003723">
    <property type="term" value="F:RNA binding"/>
    <property type="evidence" value="ECO:0007669"/>
    <property type="project" value="TreeGrafter"/>
</dbReference>
<name>A0AAW1T0X8_9CHLO</name>
<reference evidence="4 5" key="1">
    <citation type="journal article" date="2024" name="Nat. Commun.">
        <title>Phylogenomics reveals the evolutionary origins of lichenization in chlorophyte algae.</title>
        <authorList>
            <person name="Puginier C."/>
            <person name="Libourel C."/>
            <person name="Otte J."/>
            <person name="Skaloud P."/>
            <person name="Haon M."/>
            <person name="Grisel S."/>
            <person name="Petersen M."/>
            <person name="Berrin J.G."/>
            <person name="Delaux P.M."/>
            <person name="Dal Grande F."/>
            <person name="Keller J."/>
        </authorList>
    </citation>
    <scope>NUCLEOTIDE SEQUENCE [LARGE SCALE GENOMIC DNA]</scope>
    <source>
        <strain evidence="4 5">SAG 2523</strain>
    </source>
</reference>
<dbReference type="PANTHER" id="PTHR18034">
    <property type="entry name" value="CELL CYCLE CONTROL PROTEIN CWF22-RELATED"/>
    <property type="match status" value="1"/>
</dbReference>
<evidence type="ECO:0000259" key="3">
    <source>
        <dbReference type="PROSITE" id="PS51366"/>
    </source>
</evidence>
<dbReference type="PROSITE" id="PS51366">
    <property type="entry name" value="MI"/>
    <property type="match status" value="1"/>
</dbReference>
<dbReference type="GO" id="GO:0042274">
    <property type="term" value="P:ribosomal small subunit biogenesis"/>
    <property type="evidence" value="ECO:0007669"/>
    <property type="project" value="TreeGrafter"/>
</dbReference>
<comment type="subcellular location">
    <subcellularLocation>
        <location evidence="1">Nucleus</location>
    </subcellularLocation>
</comment>
<keyword evidence="2" id="KW-0539">Nucleus</keyword>
<accession>A0AAW1T0X8</accession>
<organism evidence="4 5">
    <name type="scientific">Apatococcus fuscideae</name>
    <dbReference type="NCBI Taxonomy" id="2026836"/>
    <lineage>
        <taxon>Eukaryota</taxon>
        <taxon>Viridiplantae</taxon>
        <taxon>Chlorophyta</taxon>
        <taxon>core chlorophytes</taxon>
        <taxon>Trebouxiophyceae</taxon>
        <taxon>Chlorellales</taxon>
        <taxon>Chlorellaceae</taxon>
        <taxon>Apatococcus</taxon>
    </lineage>
</organism>
<dbReference type="InterPro" id="IPR003891">
    <property type="entry name" value="Initiation_fac_eIF4g_MI"/>
</dbReference>
<feature type="domain" description="MI" evidence="3">
    <location>
        <begin position="1"/>
        <end position="113"/>
    </location>
</feature>
<dbReference type="GO" id="GO:0005730">
    <property type="term" value="C:nucleolus"/>
    <property type="evidence" value="ECO:0007669"/>
    <property type="project" value="TreeGrafter"/>
</dbReference>